<reference evidence="10 11" key="1">
    <citation type="journal article" date="2008" name="Nat. Biotechnol.">
        <title>Genome sequencing and analysis of the biomass-degrading fungus Trichoderma reesei (syn. Hypocrea jecorina).</title>
        <authorList>
            <person name="Martinez D."/>
            <person name="Berka R.M."/>
            <person name="Henrissat B."/>
            <person name="Saloheimo M."/>
            <person name="Arvas M."/>
            <person name="Baker S.E."/>
            <person name="Chapman J."/>
            <person name="Chertkov O."/>
            <person name="Coutinho P.M."/>
            <person name="Cullen D."/>
            <person name="Danchin E.G."/>
            <person name="Grigoriev I.V."/>
            <person name="Harris P."/>
            <person name="Jackson M."/>
            <person name="Kubicek C.P."/>
            <person name="Han C.S."/>
            <person name="Ho I."/>
            <person name="Larrondo L.F."/>
            <person name="de Leon A.L."/>
            <person name="Magnuson J.K."/>
            <person name="Merino S."/>
            <person name="Misra M."/>
            <person name="Nelson B."/>
            <person name="Putnam N."/>
            <person name="Robbertse B."/>
            <person name="Salamov A.A."/>
            <person name="Schmoll M."/>
            <person name="Terry A."/>
            <person name="Thayer N."/>
            <person name="Westerholm-Parvinen A."/>
            <person name="Schoch C.L."/>
            <person name="Yao J."/>
            <person name="Barabote R."/>
            <person name="Nelson M.A."/>
            <person name="Detter C."/>
            <person name="Bruce D."/>
            <person name="Kuske C.R."/>
            <person name="Xie G."/>
            <person name="Richardson P."/>
            <person name="Rokhsar D.S."/>
            <person name="Lucas S.M."/>
            <person name="Rubin E.M."/>
            <person name="Dunn-Coleman N."/>
            <person name="Ward M."/>
            <person name="Brettin T.S."/>
        </authorList>
    </citation>
    <scope>NUCLEOTIDE SEQUENCE [LARGE SCALE GENOMIC DNA]</scope>
    <source>
        <strain evidence="10 11">QM6a</strain>
    </source>
</reference>
<dbReference type="InterPro" id="IPR046347">
    <property type="entry name" value="bZIP_sf"/>
</dbReference>
<gene>
    <name evidence="10" type="ORF">TRIREDRAFT_46902</name>
</gene>
<keyword evidence="3" id="KW-0805">Transcription regulation</keyword>
<dbReference type="Proteomes" id="UP000008984">
    <property type="component" value="Unassembled WGS sequence"/>
</dbReference>
<dbReference type="KEGG" id="tre:TRIREDRAFT_46902"/>
<evidence type="ECO:0000256" key="7">
    <source>
        <dbReference type="ARBA" id="ARBA00023242"/>
    </source>
</evidence>
<keyword evidence="11" id="KW-1185">Reference proteome</keyword>
<dbReference type="GO" id="GO:0045944">
    <property type="term" value="P:positive regulation of transcription by RNA polymerase II"/>
    <property type="evidence" value="ECO:0007669"/>
    <property type="project" value="InterPro"/>
</dbReference>
<protein>
    <submittedName>
        <fullName evidence="10">Predicted protein</fullName>
    </submittedName>
</protein>
<dbReference type="GeneID" id="18485119"/>
<dbReference type="PANTHER" id="PTHR46714:SF6">
    <property type="entry name" value="TRANSCRIPTIONAL ACTIVATOR HAC1"/>
    <property type="match status" value="1"/>
</dbReference>
<dbReference type="HOGENOM" id="CLU_035741_1_0_1"/>
<dbReference type="InterPro" id="IPR044280">
    <property type="entry name" value="Hac1/HY5"/>
</dbReference>
<dbReference type="SMR" id="G0RFQ8"/>
<feature type="region of interest" description="Disordered" evidence="8">
    <location>
        <begin position="1"/>
        <end position="137"/>
    </location>
</feature>
<feature type="domain" description="BZIP" evidence="9">
    <location>
        <begin position="118"/>
        <end position="175"/>
    </location>
</feature>
<feature type="compositionally biased region" description="Acidic residues" evidence="8">
    <location>
        <begin position="251"/>
        <end position="264"/>
    </location>
</feature>
<dbReference type="RefSeq" id="XP_006964054.1">
    <property type="nucleotide sequence ID" value="XM_006963992.1"/>
</dbReference>
<dbReference type="Pfam" id="PF07716">
    <property type="entry name" value="bZIP_2"/>
    <property type="match status" value="1"/>
</dbReference>
<evidence type="ECO:0000313" key="10">
    <source>
        <dbReference type="EMBL" id="EGR49762.1"/>
    </source>
</evidence>
<evidence type="ECO:0000256" key="5">
    <source>
        <dbReference type="ARBA" id="ARBA00023163"/>
    </source>
</evidence>
<dbReference type="GO" id="GO:0006986">
    <property type="term" value="P:response to unfolded protein"/>
    <property type="evidence" value="ECO:0007669"/>
    <property type="project" value="UniProtKB-KW"/>
</dbReference>
<dbReference type="InterPro" id="IPR004827">
    <property type="entry name" value="bZIP"/>
</dbReference>
<keyword evidence="6" id="KW-0834">Unfolded protein response</keyword>
<dbReference type="PROSITE" id="PS50217">
    <property type="entry name" value="BZIP"/>
    <property type="match status" value="1"/>
</dbReference>
<keyword evidence="5" id="KW-0804">Transcription</keyword>
<evidence type="ECO:0000256" key="4">
    <source>
        <dbReference type="ARBA" id="ARBA00023125"/>
    </source>
</evidence>
<evidence type="ECO:0000259" key="9">
    <source>
        <dbReference type="PROSITE" id="PS50217"/>
    </source>
</evidence>
<dbReference type="VEuPathDB" id="FungiDB:TRIREDRAFT_46902"/>
<feature type="compositionally biased region" description="Polar residues" evidence="8">
    <location>
        <begin position="27"/>
        <end position="41"/>
    </location>
</feature>
<evidence type="ECO:0000256" key="6">
    <source>
        <dbReference type="ARBA" id="ARBA00023230"/>
    </source>
</evidence>
<feature type="compositionally biased region" description="Basic and acidic residues" evidence="8">
    <location>
        <begin position="265"/>
        <end position="281"/>
    </location>
</feature>
<dbReference type="CDD" id="cd14710">
    <property type="entry name" value="bZIP_HAC1-like"/>
    <property type="match status" value="1"/>
</dbReference>
<dbReference type="GO" id="GO:0005634">
    <property type="term" value="C:nucleus"/>
    <property type="evidence" value="ECO:0007669"/>
    <property type="project" value="UniProtKB-SubCell"/>
</dbReference>
<sequence>MAFQQSSPLVKFEASPAESFLSAPGDNFTSLFADSTPSTLNPRDMMTPDSVADIDSRLSVIPESQDAEDDESHSTSATAPSTSEKKPVKKRKSWGQVLPEPKTNLPPRKRAKTEDEKEQRRVERVLRNRRAAQSSRERKRLEVEALEKRNKELETLLINVQKTNLILVEELNRFRRSSGVVTRSSSPLDSLQDSITLSQQLFGSRDGQTMSNPEQSLMDQIMRSAANPTVNPASLSPSLPPISDKEFQTKEEDEEQADEDEEMEQTWHETKEAAAAKEKNSKQSRVSTDSTQRPAVSIGGDAAVPVFSDDAGANCLGLDPVHQDDGPFSIGHSFGLSAALDADRYLLESQLLASPNASTVDDDYLAGDSAACFTNPLPSDYDFDINDFLTDDANHAAYDIVAASNYAAADRELDLEIHDPENQIPSRHSIQQPQSGASSHGCDDGGIAVGV</sequence>
<dbReference type="GO" id="GO:0003677">
    <property type="term" value="F:DNA binding"/>
    <property type="evidence" value="ECO:0007669"/>
    <property type="project" value="UniProtKB-KW"/>
</dbReference>
<feature type="region of interest" description="Disordered" evidence="8">
    <location>
        <begin position="228"/>
        <end position="296"/>
    </location>
</feature>
<dbReference type="SUPFAM" id="SSF57959">
    <property type="entry name" value="Leucine zipper domain"/>
    <property type="match status" value="1"/>
</dbReference>
<dbReference type="STRING" id="431241.G0RFQ8"/>
<name>G0RFQ8_HYPJQ</name>
<dbReference type="eggNOG" id="ENOG502S526">
    <property type="taxonomic scope" value="Eukaryota"/>
</dbReference>
<dbReference type="OrthoDB" id="674948at2759"/>
<accession>G0RFQ8</accession>
<proteinExistence type="inferred from homology"/>
<evidence type="ECO:0000313" key="11">
    <source>
        <dbReference type="Proteomes" id="UP000008984"/>
    </source>
</evidence>
<keyword evidence="4" id="KW-0238">DNA-binding</keyword>
<evidence type="ECO:0000256" key="8">
    <source>
        <dbReference type="SAM" id="MobiDB-lite"/>
    </source>
</evidence>
<evidence type="ECO:0000256" key="3">
    <source>
        <dbReference type="ARBA" id="ARBA00023015"/>
    </source>
</evidence>
<feature type="compositionally biased region" description="Polar residues" evidence="8">
    <location>
        <begin position="283"/>
        <end position="294"/>
    </location>
</feature>
<keyword evidence="7" id="KW-0539">Nucleus</keyword>
<dbReference type="EMBL" id="GL985061">
    <property type="protein sequence ID" value="EGR49762.1"/>
    <property type="molecule type" value="Genomic_DNA"/>
</dbReference>
<dbReference type="GO" id="GO:0000981">
    <property type="term" value="F:DNA-binding transcription factor activity, RNA polymerase II-specific"/>
    <property type="evidence" value="ECO:0007669"/>
    <property type="project" value="InterPro"/>
</dbReference>
<dbReference type="PANTHER" id="PTHR46714">
    <property type="entry name" value="TRANSCRIPTIONAL ACTIVATOR HAC1"/>
    <property type="match status" value="1"/>
</dbReference>
<evidence type="ECO:0000256" key="1">
    <source>
        <dbReference type="ARBA" id="ARBA00004123"/>
    </source>
</evidence>
<evidence type="ECO:0000256" key="2">
    <source>
        <dbReference type="ARBA" id="ARBA00007163"/>
    </source>
</evidence>
<comment type="subcellular location">
    <subcellularLocation>
        <location evidence="1">Nucleus</location>
    </subcellularLocation>
</comment>
<comment type="similarity">
    <text evidence="2">Belongs to the bZIP family.</text>
</comment>
<organism evidence="11">
    <name type="scientific">Hypocrea jecorina (strain QM6a)</name>
    <name type="common">Trichoderma reesei</name>
    <dbReference type="NCBI Taxonomy" id="431241"/>
    <lineage>
        <taxon>Eukaryota</taxon>
        <taxon>Fungi</taxon>
        <taxon>Dikarya</taxon>
        <taxon>Ascomycota</taxon>
        <taxon>Pezizomycotina</taxon>
        <taxon>Sordariomycetes</taxon>
        <taxon>Hypocreomycetidae</taxon>
        <taxon>Hypocreales</taxon>
        <taxon>Hypocreaceae</taxon>
        <taxon>Trichoderma</taxon>
    </lineage>
</organism>
<feature type="compositionally biased region" description="Basic and acidic residues" evidence="8">
    <location>
        <begin position="112"/>
        <end position="126"/>
    </location>
</feature>
<dbReference type="AlphaFoldDB" id="G0RFQ8"/>